<gene>
    <name evidence="3" type="ORF">EUTSA_v10000359mg</name>
</gene>
<dbReference type="eggNOG" id="KOG0068">
    <property type="taxonomic scope" value="Eukaryota"/>
</dbReference>
<protein>
    <recommendedName>
        <fullName evidence="2">D-isomer specific 2-hydroxyacid dehydrogenase NAD-binding domain-containing protein</fullName>
    </recommendedName>
</protein>
<reference evidence="3 4" key="1">
    <citation type="journal article" date="2013" name="Front. Plant Sci.">
        <title>The Reference Genome of the Halophytic Plant Eutrema salsugineum.</title>
        <authorList>
            <person name="Yang R."/>
            <person name="Jarvis D.E."/>
            <person name="Chen H."/>
            <person name="Beilstein M.A."/>
            <person name="Grimwood J."/>
            <person name="Jenkins J."/>
            <person name="Shu S."/>
            <person name="Prochnik S."/>
            <person name="Xin M."/>
            <person name="Ma C."/>
            <person name="Schmutz J."/>
            <person name="Wing R.A."/>
            <person name="Mitchell-Olds T."/>
            <person name="Schumaker K.S."/>
            <person name="Wang X."/>
        </authorList>
    </citation>
    <scope>NUCLEOTIDE SEQUENCE [LARGE SCALE GENOMIC DNA]</scope>
</reference>
<dbReference type="PROSITE" id="PS00670">
    <property type="entry name" value="D_2_HYDROXYACID_DH_2"/>
    <property type="match status" value="1"/>
</dbReference>
<dbReference type="PANTHER" id="PTHR42938:SF42">
    <property type="entry name" value="D-3-PHOSPHOGLYCERATE DEHYDROGENASE 1, CHLOROPLASTIC"/>
    <property type="match status" value="1"/>
</dbReference>
<dbReference type="STRING" id="72664.V4L7L6"/>
<keyword evidence="1" id="KW-0560">Oxidoreductase</keyword>
<sequence>MKKYLPKLYTKDNNMNFLISRSLLLLERFVVSMKFPPIIEEEETYVAMQETSAEDEHEPAPVNEERTIVLFMPLHYHQPPSGQLYVDRDLISGFNNRAHAVGVDLVTFDEALGTADFISLHMPLTPTTSKMLNDETFRKMKKRVRVVNVARGGVIDEDSCS</sequence>
<dbReference type="EMBL" id="KI517426">
    <property type="protein sequence ID" value="ESQ46360.1"/>
    <property type="molecule type" value="Genomic_DNA"/>
</dbReference>
<evidence type="ECO:0000259" key="2">
    <source>
        <dbReference type="Pfam" id="PF02826"/>
    </source>
</evidence>
<evidence type="ECO:0000313" key="4">
    <source>
        <dbReference type="Proteomes" id="UP000030689"/>
    </source>
</evidence>
<feature type="domain" description="D-isomer specific 2-hydroxyacid dehydrogenase NAD-binding" evidence="2">
    <location>
        <begin position="97"/>
        <end position="158"/>
    </location>
</feature>
<dbReference type="InterPro" id="IPR029753">
    <property type="entry name" value="D-isomer_DH_CS"/>
</dbReference>
<dbReference type="AlphaFoldDB" id="V4L7L6"/>
<dbReference type="Proteomes" id="UP000030689">
    <property type="component" value="Unassembled WGS sequence"/>
</dbReference>
<accession>V4L7L6</accession>
<dbReference type="GO" id="GO:0009570">
    <property type="term" value="C:chloroplast stroma"/>
    <property type="evidence" value="ECO:0007669"/>
    <property type="project" value="TreeGrafter"/>
</dbReference>
<dbReference type="Pfam" id="PF02826">
    <property type="entry name" value="2-Hacid_dh_C"/>
    <property type="match status" value="1"/>
</dbReference>
<dbReference type="Gene3D" id="3.40.50.720">
    <property type="entry name" value="NAD(P)-binding Rossmann-like Domain"/>
    <property type="match status" value="1"/>
</dbReference>
<dbReference type="KEGG" id="eus:EUTSA_v10000359mg"/>
<evidence type="ECO:0000256" key="1">
    <source>
        <dbReference type="ARBA" id="ARBA00023002"/>
    </source>
</evidence>
<dbReference type="PANTHER" id="PTHR42938">
    <property type="entry name" value="FORMATE DEHYDROGENASE 1"/>
    <property type="match status" value="1"/>
</dbReference>
<dbReference type="Gramene" id="ESQ46360">
    <property type="protein sequence ID" value="ESQ46360"/>
    <property type="gene ID" value="EUTSA_v10000359mg"/>
</dbReference>
<dbReference type="GO" id="GO:0004617">
    <property type="term" value="F:phosphoglycerate dehydrogenase activity"/>
    <property type="evidence" value="ECO:0007669"/>
    <property type="project" value="TreeGrafter"/>
</dbReference>
<keyword evidence="4" id="KW-1185">Reference proteome</keyword>
<dbReference type="InterPro" id="IPR036291">
    <property type="entry name" value="NAD(P)-bd_dom_sf"/>
</dbReference>
<proteinExistence type="predicted"/>
<dbReference type="SUPFAM" id="SSF51735">
    <property type="entry name" value="NAD(P)-binding Rossmann-fold domains"/>
    <property type="match status" value="1"/>
</dbReference>
<dbReference type="GO" id="GO:0051287">
    <property type="term" value="F:NAD binding"/>
    <property type="evidence" value="ECO:0007669"/>
    <property type="project" value="InterPro"/>
</dbReference>
<name>V4L7L6_EUTSA</name>
<evidence type="ECO:0000313" key="3">
    <source>
        <dbReference type="EMBL" id="ESQ46360.1"/>
    </source>
</evidence>
<organism evidence="3 4">
    <name type="scientific">Eutrema salsugineum</name>
    <name type="common">Saltwater cress</name>
    <name type="synonym">Sisymbrium salsugineum</name>
    <dbReference type="NCBI Taxonomy" id="72664"/>
    <lineage>
        <taxon>Eukaryota</taxon>
        <taxon>Viridiplantae</taxon>
        <taxon>Streptophyta</taxon>
        <taxon>Embryophyta</taxon>
        <taxon>Tracheophyta</taxon>
        <taxon>Spermatophyta</taxon>
        <taxon>Magnoliopsida</taxon>
        <taxon>eudicotyledons</taxon>
        <taxon>Gunneridae</taxon>
        <taxon>Pentapetalae</taxon>
        <taxon>rosids</taxon>
        <taxon>malvids</taxon>
        <taxon>Brassicales</taxon>
        <taxon>Brassicaceae</taxon>
        <taxon>Eutremeae</taxon>
        <taxon>Eutrema</taxon>
    </lineage>
</organism>
<dbReference type="InterPro" id="IPR006140">
    <property type="entry name" value="D-isomer_DH_NAD-bd"/>
</dbReference>